<dbReference type="Proteomes" id="UP000017396">
    <property type="component" value="Chromosome"/>
</dbReference>
<evidence type="ECO:0008006" key="4">
    <source>
        <dbReference type="Google" id="ProtNLM"/>
    </source>
</evidence>
<accession>U5QQI6</accession>
<feature type="signal peptide" evidence="1">
    <location>
        <begin position="1"/>
        <end position="29"/>
    </location>
</feature>
<sequence length="261" mass="26669">MRCGPIRQLLTISLALPGLLALLSLPAYALSVDTQEEAILLTETGDAGQLLDTAYRTGNPQVEGQPIIGISGNLSLGSDTTPVDLIDLYQIEINSGTFSAYSSSEGPVIIVTPPTPRGSSQPVSGTGFGPALYLFNAQGNGLLANANTTTNPVLEASGLAPGTYYLAVSYAPAPLDAAMQSIFPAFLGSGQVGPNSGTGPLANWSPVAISTVGLPDPNQTTPYFINLSGASIAPEPAIGGGLAISALLLALQGYRRQKARS</sequence>
<dbReference type="Gene3D" id="2.60.120.380">
    <property type="match status" value="1"/>
</dbReference>
<evidence type="ECO:0000313" key="2">
    <source>
        <dbReference type="EMBL" id="AGY59945.1"/>
    </source>
</evidence>
<dbReference type="KEGG" id="glj:GKIL_3699"/>
<evidence type="ECO:0000313" key="3">
    <source>
        <dbReference type="Proteomes" id="UP000017396"/>
    </source>
</evidence>
<dbReference type="AlphaFoldDB" id="U5QQI6"/>
<dbReference type="HOGENOM" id="CLU_1150574_0_0_3"/>
<name>U5QQI6_GLOK1</name>
<dbReference type="EMBL" id="CP003587">
    <property type="protein sequence ID" value="AGY59945.1"/>
    <property type="molecule type" value="Genomic_DNA"/>
</dbReference>
<keyword evidence="3" id="KW-1185">Reference proteome</keyword>
<keyword evidence="1" id="KW-0732">Signal</keyword>
<evidence type="ECO:0000256" key="1">
    <source>
        <dbReference type="SAM" id="SignalP"/>
    </source>
</evidence>
<gene>
    <name evidence="2" type="ORF">GKIL_3699</name>
</gene>
<dbReference type="eggNOG" id="ENOG5033KRH">
    <property type="taxonomic scope" value="Bacteria"/>
</dbReference>
<organism evidence="2 3">
    <name type="scientific">Gloeobacter kilaueensis (strain ATCC BAA-2537 / CCAP 1431/1 / ULC 316 / JS1)</name>
    <dbReference type="NCBI Taxonomy" id="1183438"/>
    <lineage>
        <taxon>Bacteria</taxon>
        <taxon>Bacillati</taxon>
        <taxon>Cyanobacteriota</taxon>
        <taxon>Cyanophyceae</taxon>
        <taxon>Gloeobacterales</taxon>
        <taxon>Gloeobacteraceae</taxon>
        <taxon>Gloeobacter</taxon>
    </lineage>
</organism>
<reference evidence="2 3" key="1">
    <citation type="journal article" date="2013" name="PLoS ONE">
        <title>Cultivation and Complete Genome Sequencing of Gloeobacter kilaueensis sp. nov., from a Lava Cave in Kilauea Caldera, Hawai'i.</title>
        <authorList>
            <person name="Saw J.H."/>
            <person name="Schatz M."/>
            <person name="Brown M.V."/>
            <person name="Kunkel D.D."/>
            <person name="Foster J.S."/>
            <person name="Shick H."/>
            <person name="Christensen S."/>
            <person name="Hou S."/>
            <person name="Wan X."/>
            <person name="Donachie S.P."/>
        </authorList>
    </citation>
    <scope>NUCLEOTIDE SEQUENCE [LARGE SCALE GENOMIC DNA]</scope>
    <source>
        <strain evidence="3">JS</strain>
    </source>
</reference>
<protein>
    <recommendedName>
        <fullName evidence="4">PEP-CTERM protein-sorting domain-containing protein</fullName>
    </recommendedName>
</protein>
<feature type="chain" id="PRO_5004663978" description="PEP-CTERM protein-sorting domain-containing protein" evidence="1">
    <location>
        <begin position="30"/>
        <end position="261"/>
    </location>
</feature>
<proteinExistence type="predicted"/>
<dbReference type="STRING" id="1183438.GKIL_3699"/>
<dbReference type="RefSeq" id="WP_023175261.1">
    <property type="nucleotide sequence ID" value="NC_022600.1"/>
</dbReference>